<sequence>MKVFACRSNVAGEIGIHFPTNLMRARANRTEVSSDDKPDANPWGSNGPDGWLVTCNGLAIRRFYFPTTDCTRRTPTGDSEAIERTCRSHVQDPKIPPVVPPGQCGLVTNGPVGHLEKSFEWHRSARSSNSLVLCPYVLTRVAIRYVFASQRRGSLEQERENGMRTPPSQARGTRRHGTVFYVAMSDREFCQQTNGSIKGDTYREGTGQQVVGVPGTFPGYMMRHWYRWLAIMHCSRQKNLKVILLRWDHEFALLGCHPKRPGDDSGQDAKRGMREQ</sequence>
<gene>
    <name evidence="1" type="ORF">DFH94DRAFT_685807</name>
</gene>
<evidence type="ECO:0000313" key="1">
    <source>
        <dbReference type="EMBL" id="KAF8467994.1"/>
    </source>
</evidence>
<proteinExistence type="predicted"/>
<dbReference type="AlphaFoldDB" id="A0A9P5JXQ3"/>
<dbReference type="Proteomes" id="UP000759537">
    <property type="component" value="Unassembled WGS sequence"/>
</dbReference>
<comment type="caution">
    <text evidence="1">The sequence shown here is derived from an EMBL/GenBank/DDBJ whole genome shotgun (WGS) entry which is preliminary data.</text>
</comment>
<accession>A0A9P5JXQ3</accession>
<dbReference type="EMBL" id="WHVB01000034">
    <property type="protein sequence ID" value="KAF8467994.1"/>
    <property type="molecule type" value="Genomic_DNA"/>
</dbReference>
<reference evidence="1" key="1">
    <citation type="submission" date="2019-10" db="EMBL/GenBank/DDBJ databases">
        <authorList>
            <consortium name="DOE Joint Genome Institute"/>
            <person name="Kuo A."/>
            <person name="Miyauchi S."/>
            <person name="Kiss E."/>
            <person name="Drula E."/>
            <person name="Kohler A."/>
            <person name="Sanchez-Garcia M."/>
            <person name="Andreopoulos B."/>
            <person name="Barry K.W."/>
            <person name="Bonito G."/>
            <person name="Buee M."/>
            <person name="Carver A."/>
            <person name="Chen C."/>
            <person name="Cichocki N."/>
            <person name="Clum A."/>
            <person name="Culley D."/>
            <person name="Crous P.W."/>
            <person name="Fauchery L."/>
            <person name="Girlanda M."/>
            <person name="Hayes R."/>
            <person name="Keri Z."/>
            <person name="LaButti K."/>
            <person name="Lipzen A."/>
            <person name="Lombard V."/>
            <person name="Magnuson J."/>
            <person name="Maillard F."/>
            <person name="Morin E."/>
            <person name="Murat C."/>
            <person name="Nolan M."/>
            <person name="Ohm R."/>
            <person name="Pangilinan J."/>
            <person name="Pereira M."/>
            <person name="Perotto S."/>
            <person name="Peter M."/>
            <person name="Riley R."/>
            <person name="Sitrit Y."/>
            <person name="Stielow B."/>
            <person name="Szollosi G."/>
            <person name="Zifcakova L."/>
            <person name="Stursova M."/>
            <person name="Spatafora J.W."/>
            <person name="Tedersoo L."/>
            <person name="Vaario L.-M."/>
            <person name="Yamada A."/>
            <person name="Yan M."/>
            <person name="Wang P."/>
            <person name="Xu J."/>
            <person name="Bruns T."/>
            <person name="Baldrian P."/>
            <person name="Vilgalys R."/>
            <person name="Henrissat B."/>
            <person name="Grigoriev I.V."/>
            <person name="Hibbett D."/>
            <person name="Nagy L.G."/>
            <person name="Martin F.M."/>
        </authorList>
    </citation>
    <scope>NUCLEOTIDE SEQUENCE</scope>
    <source>
        <strain evidence="1">Prilba</strain>
    </source>
</reference>
<name>A0A9P5JXQ3_9AGAM</name>
<keyword evidence="2" id="KW-1185">Reference proteome</keyword>
<evidence type="ECO:0000313" key="2">
    <source>
        <dbReference type="Proteomes" id="UP000759537"/>
    </source>
</evidence>
<protein>
    <submittedName>
        <fullName evidence="1">Uncharacterized protein</fullName>
    </submittedName>
</protein>
<organism evidence="1 2">
    <name type="scientific">Russula ochroleuca</name>
    <dbReference type="NCBI Taxonomy" id="152965"/>
    <lineage>
        <taxon>Eukaryota</taxon>
        <taxon>Fungi</taxon>
        <taxon>Dikarya</taxon>
        <taxon>Basidiomycota</taxon>
        <taxon>Agaricomycotina</taxon>
        <taxon>Agaricomycetes</taxon>
        <taxon>Russulales</taxon>
        <taxon>Russulaceae</taxon>
        <taxon>Russula</taxon>
    </lineage>
</organism>
<reference evidence="1" key="2">
    <citation type="journal article" date="2020" name="Nat. Commun.">
        <title>Large-scale genome sequencing of mycorrhizal fungi provides insights into the early evolution of symbiotic traits.</title>
        <authorList>
            <person name="Miyauchi S."/>
            <person name="Kiss E."/>
            <person name="Kuo A."/>
            <person name="Drula E."/>
            <person name="Kohler A."/>
            <person name="Sanchez-Garcia M."/>
            <person name="Morin E."/>
            <person name="Andreopoulos B."/>
            <person name="Barry K.W."/>
            <person name="Bonito G."/>
            <person name="Buee M."/>
            <person name="Carver A."/>
            <person name="Chen C."/>
            <person name="Cichocki N."/>
            <person name="Clum A."/>
            <person name="Culley D."/>
            <person name="Crous P.W."/>
            <person name="Fauchery L."/>
            <person name="Girlanda M."/>
            <person name="Hayes R.D."/>
            <person name="Keri Z."/>
            <person name="LaButti K."/>
            <person name="Lipzen A."/>
            <person name="Lombard V."/>
            <person name="Magnuson J."/>
            <person name="Maillard F."/>
            <person name="Murat C."/>
            <person name="Nolan M."/>
            <person name="Ohm R.A."/>
            <person name="Pangilinan J."/>
            <person name="Pereira M.F."/>
            <person name="Perotto S."/>
            <person name="Peter M."/>
            <person name="Pfister S."/>
            <person name="Riley R."/>
            <person name="Sitrit Y."/>
            <person name="Stielow J.B."/>
            <person name="Szollosi G."/>
            <person name="Zifcakova L."/>
            <person name="Stursova M."/>
            <person name="Spatafora J.W."/>
            <person name="Tedersoo L."/>
            <person name="Vaario L.M."/>
            <person name="Yamada A."/>
            <person name="Yan M."/>
            <person name="Wang P."/>
            <person name="Xu J."/>
            <person name="Bruns T."/>
            <person name="Baldrian P."/>
            <person name="Vilgalys R."/>
            <person name="Dunand C."/>
            <person name="Henrissat B."/>
            <person name="Grigoriev I.V."/>
            <person name="Hibbett D."/>
            <person name="Nagy L.G."/>
            <person name="Martin F.M."/>
        </authorList>
    </citation>
    <scope>NUCLEOTIDE SEQUENCE</scope>
    <source>
        <strain evidence="1">Prilba</strain>
    </source>
</reference>